<name>A0A1I0SF71_9SPHI</name>
<keyword evidence="2" id="KW-1185">Reference proteome</keyword>
<reference evidence="2" key="1">
    <citation type="submission" date="2016-10" db="EMBL/GenBank/DDBJ databases">
        <authorList>
            <person name="Varghese N."/>
            <person name="Submissions S."/>
        </authorList>
    </citation>
    <scope>NUCLEOTIDE SEQUENCE [LARGE SCALE GENOMIC DNA]</scope>
    <source>
        <strain evidence="2">DSM 18130</strain>
    </source>
</reference>
<sequence length="66" mass="7463">MVLSVEFRRVLRILEWTRVSDSVLLLSYKLSSILKSVGDSALNATDSMVRRRVQKGSTDFGMDKSL</sequence>
<dbReference type="Proteomes" id="UP000198836">
    <property type="component" value="Unassembled WGS sequence"/>
</dbReference>
<evidence type="ECO:0000313" key="1">
    <source>
        <dbReference type="EMBL" id="SFA38171.1"/>
    </source>
</evidence>
<organism evidence="1 2">
    <name type="scientific">Pedobacter suwonensis</name>
    <dbReference type="NCBI Taxonomy" id="332999"/>
    <lineage>
        <taxon>Bacteria</taxon>
        <taxon>Pseudomonadati</taxon>
        <taxon>Bacteroidota</taxon>
        <taxon>Sphingobacteriia</taxon>
        <taxon>Sphingobacteriales</taxon>
        <taxon>Sphingobacteriaceae</taxon>
        <taxon>Pedobacter</taxon>
    </lineage>
</organism>
<evidence type="ECO:0000313" key="2">
    <source>
        <dbReference type="Proteomes" id="UP000198836"/>
    </source>
</evidence>
<proteinExistence type="predicted"/>
<gene>
    <name evidence="1" type="ORF">SAMN04488511_101135</name>
</gene>
<dbReference type="AlphaFoldDB" id="A0A1I0SF71"/>
<dbReference type="EMBL" id="FOJM01000001">
    <property type="protein sequence ID" value="SFA38171.1"/>
    <property type="molecule type" value="Genomic_DNA"/>
</dbReference>
<accession>A0A1I0SF71</accession>
<protein>
    <submittedName>
        <fullName evidence="1">Uncharacterized protein</fullName>
    </submittedName>
</protein>